<dbReference type="Gene3D" id="3.90.1570.50">
    <property type="match status" value="2"/>
</dbReference>
<keyword evidence="6 11" id="KW-0680">Restriction system</keyword>
<comment type="catalytic activity">
    <reaction evidence="1 11">
        <text>Endonucleolytic cleavage of DNA to give random double-stranded fragments with terminal 5'-phosphates, ATP is simultaneously hydrolyzed.</text>
        <dbReference type="EC" id="3.1.21.3"/>
    </reaction>
</comment>
<dbReference type="CDD" id="cd22332">
    <property type="entry name" value="HsdR_N"/>
    <property type="match status" value="1"/>
</dbReference>
<accession>A0A173U099</accession>
<evidence type="ECO:0000256" key="2">
    <source>
        <dbReference type="ARBA" id="ARBA00008598"/>
    </source>
</evidence>
<evidence type="ECO:0000259" key="13">
    <source>
        <dbReference type="PROSITE" id="PS51192"/>
    </source>
</evidence>
<comment type="similarity">
    <text evidence="2 11">Belongs to the HsdR family.</text>
</comment>
<dbReference type="SMART" id="SM00487">
    <property type="entry name" value="DEXDc"/>
    <property type="match status" value="1"/>
</dbReference>
<comment type="function">
    <text evidence="11">Subunit R is required for both nuclease and ATPase activities, but not for modification.</text>
</comment>
<evidence type="ECO:0000256" key="5">
    <source>
        <dbReference type="ARBA" id="ARBA00022741"/>
    </source>
</evidence>
<dbReference type="Pfam" id="PF12008">
    <property type="entry name" value="EcoR124_C"/>
    <property type="match status" value="1"/>
</dbReference>
<dbReference type="GO" id="GO:0005524">
    <property type="term" value="F:ATP binding"/>
    <property type="evidence" value="ECO:0007669"/>
    <property type="project" value="UniProtKB-KW"/>
</dbReference>
<evidence type="ECO:0000256" key="8">
    <source>
        <dbReference type="ARBA" id="ARBA00022801"/>
    </source>
</evidence>
<feature type="region of interest" description="Disordered" evidence="12">
    <location>
        <begin position="215"/>
        <end position="235"/>
    </location>
</feature>
<dbReference type="PANTHER" id="PTHR30195">
    <property type="entry name" value="TYPE I SITE-SPECIFIC DEOXYRIBONUCLEASE PROTEIN SUBUNIT M AND R"/>
    <property type="match status" value="1"/>
</dbReference>
<evidence type="ECO:0000256" key="12">
    <source>
        <dbReference type="SAM" id="MobiDB-lite"/>
    </source>
</evidence>
<dbReference type="CDD" id="cd18030">
    <property type="entry name" value="DEXHc_RE_I_HsdR"/>
    <property type="match status" value="1"/>
</dbReference>
<dbReference type="EC" id="3.1.21.3" evidence="11"/>
<dbReference type="InterPro" id="IPR055180">
    <property type="entry name" value="HsdR_RecA-like_helicase_dom_2"/>
</dbReference>
<dbReference type="Pfam" id="PF18766">
    <property type="entry name" value="SWI2_SNF2"/>
    <property type="match status" value="1"/>
</dbReference>
<proteinExistence type="inferred from homology"/>
<dbReference type="CDD" id="cd18800">
    <property type="entry name" value="SF2_C_EcoR124I-like"/>
    <property type="match status" value="1"/>
</dbReference>
<dbReference type="PANTHER" id="PTHR30195:SF16">
    <property type="entry name" value="TYPE I RESTRICTION ENZYME ENDONUCLEASE SUBUNIT"/>
    <property type="match status" value="1"/>
</dbReference>
<keyword evidence="8 11" id="KW-0378">Hydrolase</keyword>
<keyword evidence="9 11" id="KW-0067">ATP-binding</keyword>
<evidence type="ECO:0000256" key="7">
    <source>
        <dbReference type="ARBA" id="ARBA00022759"/>
    </source>
</evidence>
<comment type="subunit">
    <text evidence="3 11">The type I restriction/modification system is composed of three polypeptides R, M and S.</text>
</comment>
<dbReference type="GO" id="GO:0009307">
    <property type="term" value="P:DNA restriction-modification system"/>
    <property type="evidence" value="ECO:0007669"/>
    <property type="project" value="UniProtKB-KW"/>
</dbReference>
<dbReference type="NCBIfam" id="TIGR00348">
    <property type="entry name" value="hsdR"/>
    <property type="match status" value="1"/>
</dbReference>
<dbReference type="Pfam" id="PF04313">
    <property type="entry name" value="HSDR_N"/>
    <property type="match status" value="1"/>
</dbReference>
<dbReference type="Pfam" id="PF22679">
    <property type="entry name" value="T1R_D3-like"/>
    <property type="match status" value="1"/>
</dbReference>
<evidence type="ECO:0000256" key="10">
    <source>
        <dbReference type="ARBA" id="ARBA00023125"/>
    </source>
</evidence>
<dbReference type="InterPro" id="IPR027417">
    <property type="entry name" value="P-loop_NTPase"/>
</dbReference>
<dbReference type="GO" id="GO:0003677">
    <property type="term" value="F:DNA binding"/>
    <property type="evidence" value="ECO:0007669"/>
    <property type="project" value="UniProtKB-KW"/>
</dbReference>
<dbReference type="RefSeq" id="WP_055073172.1">
    <property type="nucleotide sequence ID" value="NZ_CYXY01000014.1"/>
</dbReference>
<dbReference type="InterPro" id="IPR040980">
    <property type="entry name" value="SWI2_SNF2"/>
</dbReference>
<sequence>MPYFNIVAETSENTVVTEYEPVKKRSDSYQSEAELEQEFIRMLCEQGYEYLSIHTENDLILNLRNKLEELNDYHFSDTEWQQFFKDNIANPNEHIVEKTRKIQEDNVQVLIRDNGSTKNIMLIDKTNIHNNKLQVINQYKIGMEEGAKHNNRYDVTILVNGFPLIHIELKRRGVKIREAFNQINRYQRESFGAGSGLYEYVQIFVISNGTNTKYYSNSTRQNAQKEQEKRGASRTKTSNSFEFTCFWADANNRVITDLVDFTKTFFAKHTILNILTKYCIFTSENMLMVMRPYQITATERILNRIEIANNYKKYGSIEGGGYIWHTTGSGKTLTSFKTARLATKLPYIDKVLFVVDRKDLDYQTMKEYDRFEKGAANSNTSTRILKRQLEDPNTSIIITTIQKLATFIKKNPDHEVYKEHIVIIFDECHRSQFGDMHTAIVKNFKRYHLFGFTGTPIFSVNSGKAKSTGFFTTAQTFGDQLHSYTIVDAINDKNVLPFRVDYIKTMDMDEEITDEMVWDINREKVMMAQERIQLVTQYILEHFDQKTYRGDKTYIYNRLMNVEEVASAKRDEVEEIKEKQRISGFNSIFAVSSVPMAKLYYQEFKKQMKEDPTKRLRVATIFSYAANEEESDGILYEENSEDTSALDQSSRDFLEQAIDDYNKIFQTNYDTSSDKFQNYYKDVSLRMKNKELDILIVVNMFLTGFDATTLNTLWVDKNLKMHGLIQAFSRTNRILNSIKTFGNIVCFRNLQKRVDSAISLFGDKNAGGIVLLKSFKDYYYGYESVDGKPMPGYMEMIENLNNDFPLSEPQIIGEQNQKDFIALFGAILRMRNLLLSFDEFKGNELISERDLQDYLGRYQDLRDEWKRKRQESTDITDDVVFEIELIKQIEINIDYILMLVKKYHDTHCKDKEVLITINKAIDASPELRSKKQLIENFISGINDVDDVMDEWHSYVAKQRKQDLDTIITEERLKPEDTRKFMENAFRDGEIKTVGTDIDKLMPPISRFGGGGRTKKKQNVIDRLKAFFEKYFGIGGSSTFTEENQEKVTYDIEDMTELQMVADNTYEKKL</sequence>
<evidence type="ECO:0000256" key="6">
    <source>
        <dbReference type="ARBA" id="ARBA00022747"/>
    </source>
</evidence>
<keyword evidence="7" id="KW-0255">Endonuclease</keyword>
<protein>
    <recommendedName>
        <fullName evidence="11">Type I restriction enzyme endonuclease subunit</fullName>
        <shortName evidence="11">R protein</shortName>
        <ecNumber evidence="11">3.1.21.3</ecNumber>
    </recommendedName>
    <alternativeName>
        <fullName evidence="11">Type-1 restriction enzyme R protein</fullName>
    </alternativeName>
</protein>
<dbReference type="InterPro" id="IPR022625">
    <property type="entry name" value="TypeI_RM_Rsu_C"/>
</dbReference>
<dbReference type="InterPro" id="IPR014001">
    <property type="entry name" value="Helicase_ATP-bd"/>
</dbReference>
<reference evidence="14 15" key="1">
    <citation type="submission" date="2015-09" db="EMBL/GenBank/DDBJ databases">
        <authorList>
            <consortium name="Pathogen Informatics"/>
        </authorList>
    </citation>
    <scope>NUCLEOTIDE SEQUENCE [LARGE SCALE GENOMIC DNA]</scope>
    <source>
        <strain evidence="14 15">2789STDY5834959</strain>
    </source>
</reference>
<dbReference type="Gene3D" id="1.20.58.2040">
    <property type="match status" value="1"/>
</dbReference>
<gene>
    <name evidence="14" type="primary">hsdR_2</name>
    <name evidence="14" type="ORF">ERS852571_02332</name>
</gene>
<dbReference type="SUPFAM" id="SSF52540">
    <property type="entry name" value="P-loop containing nucleoside triphosphate hydrolases"/>
    <property type="match status" value="1"/>
</dbReference>
<name>A0A173U099_ANAHA</name>
<evidence type="ECO:0000256" key="11">
    <source>
        <dbReference type="RuleBase" id="RU364115"/>
    </source>
</evidence>
<evidence type="ECO:0000313" key="14">
    <source>
        <dbReference type="EMBL" id="CUN06908.1"/>
    </source>
</evidence>
<dbReference type="InterPro" id="IPR007409">
    <property type="entry name" value="Restrct_endonuc_type1_HsdR_N"/>
</dbReference>
<dbReference type="PROSITE" id="PS51192">
    <property type="entry name" value="HELICASE_ATP_BIND_1"/>
    <property type="match status" value="1"/>
</dbReference>
<dbReference type="InterPro" id="IPR051268">
    <property type="entry name" value="Type-I_R_enzyme_R_subunit"/>
</dbReference>
<feature type="domain" description="Helicase ATP-binding" evidence="13">
    <location>
        <begin position="312"/>
        <end position="474"/>
    </location>
</feature>
<dbReference type="EMBL" id="CYXY01000014">
    <property type="protein sequence ID" value="CUN06908.1"/>
    <property type="molecule type" value="Genomic_DNA"/>
</dbReference>
<dbReference type="Proteomes" id="UP000095553">
    <property type="component" value="Unassembled WGS sequence"/>
</dbReference>
<dbReference type="Gene3D" id="3.40.50.300">
    <property type="entry name" value="P-loop containing nucleotide triphosphate hydrolases"/>
    <property type="match status" value="2"/>
</dbReference>
<keyword evidence="4" id="KW-0540">Nuclease</keyword>
<evidence type="ECO:0000313" key="15">
    <source>
        <dbReference type="Proteomes" id="UP000095553"/>
    </source>
</evidence>
<evidence type="ECO:0000256" key="1">
    <source>
        <dbReference type="ARBA" id="ARBA00000851"/>
    </source>
</evidence>
<dbReference type="AlphaFoldDB" id="A0A173U099"/>
<keyword evidence="10 11" id="KW-0238">DNA-binding</keyword>
<keyword evidence="5 11" id="KW-0547">Nucleotide-binding</keyword>
<dbReference type="InterPro" id="IPR004473">
    <property type="entry name" value="Restrct_endonuc_typeI_HsdR"/>
</dbReference>
<evidence type="ECO:0000256" key="4">
    <source>
        <dbReference type="ARBA" id="ARBA00022722"/>
    </source>
</evidence>
<evidence type="ECO:0000256" key="9">
    <source>
        <dbReference type="ARBA" id="ARBA00022840"/>
    </source>
</evidence>
<evidence type="ECO:0000256" key="3">
    <source>
        <dbReference type="ARBA" id="ARBA00011296"/>
    </source>
</evidence>
<dbReference type="GO" id="GO:0009035">
    <property type="term" value="F:type I site-specific deoxyribonuclease activity"/>
    <property type="evidence" value="ECO:0007669"/>
    <property type="project" value="UniProtKB-EC"/>
</dbReference>
<organism evidence="14 15">
    <name type="scientific">Anaerostipes hadrus</name>
    <dbReference type="NCBI Taxonomy" id="649756"/>
    <lineage>
        <taxon>Bacteria</taxon>
        <taxon>Bacillati</taxon>
        <taxon>Bacillota</taxon>
        <taxon>Clostridia</taxon>
        <taxon>Lachnospirales</taxon>
        <taxon>Lachnospiraceae</taxon>
        <taxon>Anaerostipes</taxon>
    </lineage>
</organism>